<sequence length="188" mass="22113">MQATRSVYIAKYNLKSTENLARPRRRVSMRHGAYRQFQVFLIMEFFYSELLRMRQDIEQSLIELEEPLQRLSNRNPETTGDIQKQLQDFFAAFCTLSSLFNNVGALSLLAPCMEAEDWELNACRWHISAFWEDYGHIQQIKHTCFLCKILEGGQLLRGLEYLQEQMRDLQAVCEESKKQLEGDIYGDQ</sequence>
<protein>
    <submittedName>
        <fullName evidence="1">Uncharacterized protein</fullName>
    </submittedName>
</protein>
<evidence type="ECO:0000313" key="1">
    <source>
        <dbReference type="EMBL" id="OJD11239.1"/>
    </source>
</evidence>
<keyword evidence="2" id="KW-1185">Reference proteome</keyword>
<proteinExistence type="predicted"/>
<dbReference type="EMBL" id="LGRN01000582">
    <property type="protein sequence ID" value="OJD11239.1"/>
    <property type="molecule type" value="Genomic_DNA"/>
</dbReference>
<dbReference type="OrthoDB" id="4190090at2759"/>
<dbReference type="VEuPathDB" id="FungiDB:AJ78_07954"/>
<gene>
    <name evidence="1" type="ORF">AJ78_07954</name>
</gene>
<dbReference type="Proteomes" id="UP000182235">
    <property type="component" value="Unassembled WGS sequence"/>
</dbReference>
<comment type="caution">
    <text evidence="1">The sequence shown here is derived from an EMBL/GenBank/DDBJ whole genome shotgun (WGS) entry which is preliminary data.</text>
</comment>
<dbReference type="AlphaFoldDB" id="A0A1J9Q4Q8"/>
<name>A0A1J9Q4Q8_9EURO</name>
<reference evidence="1 2" key="1">
    <citation type="submission" date="2015-07" db="EMBL/GenBank/DDBJ databases">
        <title>Emmonsia species relationships and genome sequence.</title>
        <authorList>
            <consortium name="The Broad Institute Genomics Platform"/>
            <person name="Cuomo C.A."/>
            <person name="Munoz J.F."/>
            <person name="Imamovic A."/>
            <person name="Priest M.E."/>
            <person name="Young S."/>
            <person name="Clay O.K."/>
            <person name="McEwen J.G."/>
        </authorList>
    </citation>
    <scope>NUCLEOTIDE SEQUENCE [LARGE SCALE GENOMIC DNA]</scope>
    <source>
        <strain evidence="1 2">UAMH 9510</strain>
    </source>
</reference>
<organism evidence="1 2">
    <name type="scientific">Emergomyces pasteurianus Ep9510</name>
    <dbReference type="NCBI Taxonomy" id="1447872"/>
    <lineage>
        <taxon>Eukaryota</taxon>
        <taxon>Fungi</taxon>
        <taxon>Dikarya</taxon>
        <taxon>Ascomycota</taxon>
        <taxon>Pezizomycotina</taxon>
        <taxon>Eurotiomycetes</taxon>
        <taxon>Eurotiomycetidae</taxon>
        <taxon>Onygenales</taxon>
        <taxon>Ajellomycetaceae</taxon>
        <taxon>Emergomyces</taxon>
    </lineage>
</organism>
<evidence type="ECO:0000313" key="2">
    <source>
        <dbReference type="Proteomes" id="UP000182235"/>
    </source>
</evidence>
<accession>A0A1J9Q4Q8</accession>